<feature type="domain" description="L,D-TPase catalytic" evidence="8">
    <location>
        <begin position="383"/>
        <end position="512"/>
    </location>
</feature>
<evidence type="ECO:0000256" key="1">
    <source>
        <dbReference type="ARBA" id="ARBA00004752"/>
    </source>
</evidence>
<dbReference type="InterPro" id="IPR005490">
    <property type="entry name" value="LD_TPept_cat_dom"/>
</dbReference>
<feature type="active site" description="Nucleophile" evidence="6">
    <location>
        <position position="488"/>
    </location>
</feature>
<sequence>MAKPKGKHLASKKATGRKARRAEKRAEKLRVAEARGSASRRGRRQASAGRRRHRGAKVALGVLVALLATSGTAYAAGVHYFSTHFLPNTTVNGIDVSLKTADELAALIDEEGSRYTQTVTVGDFTTTLTADQIGFTTDGSAAAQAAMAQATQDLYRWPLEVAGSHSYISEAATSFDKDKLDAALSSAVDSYNETAESPQDASIIYSDEQGAFVINPEVAGSVVDKDAVSAQTADSVRSLSEQTDLGDDAVERPSVTSTTPELVAAVDKANRMLAVTVPLTRDGSTKATVDKDVIRGWITIGDDYEVSLDPDKVESYVSGVADRFASSDDTYSYTVKSAELARDIEGAVMGESSAAIEVPMSAKAKPRQVSSSMGTGTWDGTGAYLDVDLANQYARLYDASGSVTWESYVVTGNTSQGRNTPTGTFAIQSKETNVTLVGADEDKDGKPDYESHVSYWMPFYAGSYGLHDATWRSSFGGSIYQTGGSHGCVNLPYDKAAQLFDLVSVGTTVKIHS</sequence>
<keyword evidence="2 9" id="KW-0808">Transferase</keyword>
<dbReference type="SUPFAM" id="SSF141523">
    <property type="entry name" value="L,D-transpeptidase catalytic domain-like"/>
    <property type="match status" value="1"/>
</dbReference>
<feature type="active site" description="Proton donor/acceptor" evidence="6">
    <location>
        <position position="467"/>
    </location>
</feature>
<dbReference type="GO" id="GO:0016740">
    <property type="term" value="F:transferase activity"/>
    <property type="evidence" value="ECO:0007669"/>
    <property type="project" value="UniProtKB-KW"/>
</dbReference>
<comment type="caution">
    <text evidence="9">The sequence shown here is derived from an EMBL/GenBank/DDBJ whole genome shotgun (WGS) entry which is preliminary data.</text>
</comment>
<dbReference type="EMBL" id="JAZGJQ010000001">
    <property type="protein sequence ID" value="MEE6146396.1"/>
    <property type="molecule type" value="Genomic_DNA"/>
</dbReference>
<feature type="compositionally biased region" description="Basic residues" evidence="7">
    <location>
        <begin position="38"/>
        <end position="52"/>
    </location>
</feature>
<evidence type="ECO:0000256" key="7">
    <source>
        <dbReference type="SAM" id="MobiDB-lite"/>
    </source>
</evidence>
<dbReference type="RefSeq" id="WP_330957163.1">
    <property type="nucleotide sequence ID" value="NZ_JAZGJQ010000001.1"/>
</dbReference>
<feature type="region of interest" description="Disordered" evidence="7">
    <location>
        <begin position="234"/>
        <end position="257"/>
    </location>
</feature>
<dbReference type="EC" id="2.-.-.-" evidence="9"/>
<dbReference type="Gene3D" id="3.10.20.800">
    <property type="match status" value="1"/>
</dbReference>
<evidence type="ECO:0000256" key="6">
    <source>
        <dbReference type="PROSITE-ProRule" id="PRU01373"/>
    </source>
</evidence>
<evidence type="ECO:0000256" key="2">
    <source>
        <dbReference type="ARBA" id="ARBA00022679"/>
    </source>
</evidence>
<keyword evidence="10" id="KW-1185">Reference proteome</keyword>
<evidence type="ECO:0000256" key="3">
    <source>
        <dbReference type="ARBA" id="ARBA00022960"/>
    </source>
</evidence>
<evidence type="ECO:0000313" key="10">
    <source>
        <dbReference type="Proteomes" id="UP001332931"/>
    </source>
</evidence>
<reference evidence="9 10" key="1">
    <citation type="submission" date="2024-01" db="EMBL/GenBank/DDBJ databases">
        <title>Description of Olsenella sp. nov., isolated from pig feces.</title>
        <authorList>
            <person name="Chang Y.-H."/>
        </authorList>
    </citation>
    <scope>NUCLEOTIDE SEQUENCE [LARGE SCALE GENOMIC DNA]</scope>
    <source>
        <strain evidence="9 10">YH-ols2223</strain>
    </source>
</reference>
<dbReference type="PROSITE" id="PS52029">
    <property type="entry name" value="LD_TPASE"/>
    <property type="match status" value="1"/>
</dbReference>
<keyword evidence="5 6" id="KW-0961">Cell wall biogenesis/degradation</keyword>
<protein>
    <submittedName>
        <fullName evidence="9">L,D-transpeptidase</fullName>
        <ecNumber evidence="9">2.-.-.-</ecNumber>
    </submittedName>
</protein>
<feature type="region of interest" description="Disordered" evidence="7">
    <location>
        <begin position="1"/>
        <end position="52"/>
    </location>
</feature>
<proteinExistence type="predicted"/>
<feature type="compositionally biased region" description="Basic and acidic residues" evidence="7">
    <location>
        <begin position="24"/>
        <end position="33"/>
    </location>
</feature>
<evidence type="ECO:0000313" key="9">
    <source>
        <dbReference type="EMBL" id="MEE6146396.1"/>
    </source>
</evidence>
<comment type="pathway">
    <text evidence="1 6">Cell wall biogenesis; peptidoglycan biosynthesis.</text>
</comment>
<gene>
    <name evidence="9" type="ORF">VXJ25_00080</name>
</gene>
<organism evidence="9 10">
    <name type="scientific">Olsenella absiana</name>
    <dbReference type="NCBI Taxonomy" id="3115222"/>
    <lineage>
        <taxon>Bacteria</taxon>
        <taxon>Bacillati</taxon>
        <taxon>Actinomycetota</taxon>
        <taxon>Coriobacteriia</taxon>
        <taxon>Coriobacteriales</taxon>
        <taxon>Atopobiaceae</taxon>
        <taxon>Olsenella</taxon>
    </lineage>
</organism>
<feature type="compositionally biased region" description="Polar residues" evidence="7">
    <location>
        <begin position="234"/>
        <end position="243"/>
    </location>
</feature>
<dbReference type="PANTHER" id="PTHR30582">
    <property type="entry name" value="L,D-TRANSPEPTIDASE"/>
    <property type="match status" value="1"/>
</dbReference>
<dbReference type="InterPro" id="IPR050979">
    <property type="entry name" value="LD-transpeptidase"/>
</dbReference>
<evidence type="ECO:0000256" key="5">
    <source>
        <dbReference type="ARBA" id="ARBA00023316"/>
    </source>
</evidence>
<dbReference type="PANTHER" id="PTHR30582:SF2">
    <property type="entry name" value="L,D-TRANSPEPTIDASE YCIB-RELATED"/>
    <property type="match status" value="1"/>
</dbReference>
<evidence type="ECO:0000256" key="4">
    <source>
        <dbReference type="ARBA" id="ARBA00022984"/>
    </source>
</evidence>
<dbReference type="CDD" id="cd16913">
    <property type="entry name" value="YkuD_like"/>
    <property type="match status" value="1"/>
</dbReference>
<keyword evidence="4 6" id="KW-0573">Peptidoglycan synthesis</keyword>
<dbReference type="Proteomes" id="UP001332931">
    <property type="component" value="Unassembled WGS sequence"/>
</dbReference>
<accession>A0ABU7R727</accession>
<dbReference type="SUPFAM" id="SSF143985">
    <property type="entry name" value="L,D-transpeptidase pre-catalytic domain-like"/>
    <property type="match status" value="1"/>
</dbReference>
<evidence type="ECO:0000259" key="8">
    <source>
        <dbReference type="PROSITE" id="PS52029"/>
    </source>
</evidence>
<feature type="compositionally biased region" description="Basic residues" evidence="7">
    <location>
        <begin position="1"/>
        <end position="23"/>
    </location>
</feature>
<dbReference type="Pfam" id="PF03734">
    <property type="entry name" value="YkuD"/>
    <property type="match status" value="1"/>
</dbReference>
<name>A0ABU7R727_9ACTN</name>
<dbReference type="InterPro" id="IPR038054">
    <property type="entry name" value="LD_TPept-like_central_sf"/>
</dbReference>
<dbReference type="Gene3D" id="2.40.440.10">
    <property type="entry name" value="L,D-transpeptidase catalytic domain-like"/>
    <property type="match status" value="1"/>
</dbReference>
<dbReference type="InterPro" id="IPR038063">
    <property type="entry name" value="Transpep_catalytic_dom"/>
</dbReference>
<keyword evidence="3 6" id="KW-0133">Cell shape</keyword>